<proteinExistence type="predicted"/>
<evidence type="ECO:0000313" key="1">
    <source>
        <dbReference type="EMBL" id="KAH0553671.1"/>
    </source>
</evidence>
<gene>
    <name evidence="1" type="ORF">KQX54_003350</name>
</gene>
<dbReference type="AlphaFoldDB" id="A0AAV7IMB2"/>
<dbReference type="EMBL" id="JAHXZJ010001119">
    <property type="protein sequence ID" value="KAH0553671.1"/>
    <property type="molecule type" value="Genomic_DNA"/>
</dbReference>
<dbReference type="Proteomes" id="UP000826195">
    <property type="component" value="Unassembled WGS sequence"/>
</dbReference>
<sequence>MLLLEVLPRFEAGFSLGWRNSPRLCAGASDLGDVETQEFLTPVLVLHVSVGGTEHWVLVQCTFIYEYAYEDAIGSAPIRPAIARAFGLRDLSLKAKDVDDHGPPGRGLLSGDPKLPQFCTFYPQPLR</sequence>
<comment type="caution">
    <text evidence="1">The sequence shown here is derived from an EMBL/GenBank/DDBJ whole genome shotgun (WGS) entry which is preliminary data.</text>
</comment>
<reference evidence="1 2" key="1">
    <citation type="journal article" date="2021" name="J. Hered.">
        <title>A chromosome-level genome assembly of the parasitoid wasp, Cotesia glomerata (Hymenoptera: Braconidae).</title>
        <authorList>
            <person name="Pinto B.J."/>
            <person name="Weis J.J."/>
            <person name="Gamble T."/>
            <person name="Ode P.J."/>
            <person name="Paul R."/>
            <person name="Zaspel J.M."/>
        </authorList>
    </citation>
    <scope>NUCLEOTIDE SEQUENCE [LARGE SCALE GENOMIC DNA]</scope>
    <source>
        <strain evidence="1">CgM1</strain>
    </source>
</reference>
<protein>
    <submittedName>
        <fullName evidence="1">Uncharacterized protein</fullName>
    </submittedName>
</protein>
<name>A0AAV7IMB2_COTGL</name>
<evidence type="ECO:0000313" key="2">
    <source>
        <dbReference type="Proteomes" id="UP000826195"/>
    </source>
</evidence>
<accession>A0AAV7IMB2</accession>
<organism evidence="1 2">
    <name type="scientific">Cotesia glomerata</name>
    <name type="common">Lepidopteran parasitic wasp</name>
    <name type="synonym">Apanteles glomeratus</name>
    <dbReference type="NCBI Taxonomy" id="32391"/>
    <lineage>
        <taxon>Eukaryota</taxon>
        <taxon>Metazoa</taxon>
        <taxon>Ecdysozoa</taxon>
        <taxon>Arthropoda</taxon>
        <taxon>Hexapoda</taxon>
        <taxon>Insecta</taxon>
        <taxon>Pterygota</taxon>
        <taxon>Neoptera</taxon>
        <taxon>Endopterygota</taxon>
        <taxon>Hymenoptera</taxon>
        <taxon>Apocrita</taxon>
        <taxon>Ichneumonoidea</taxon>
        <taxon>Braconidae</taxon>
        <taxon>Microgastrinae</taxon>
        <taxon>Cotesia</taxon>
    </lineage>
</organism>
<keyword evidence="2" id="KW-1185">Reference proteome</keyword>